<organism evidence="6 7">
    <name type="scientific">Anthostomella pinea</name>
    <dbReference type="NCBI Taxonomy" id="933095"/>
    <lineage>
        <taxon>Eukaryota</taxon>
        <taxon>Fungi</taxon>
        <taxon>Dikarya</taxon>
        <taxon>Ascomycota</taxon>
        <taxon>Pezizomycotina</taxon>
        <taxon>Sordariomycetes</taxon>
        <taxon>Xylariomycetidae</taxon>
        <taxon>Xylariales</taxon>
        <taxon>Xylariaceae</taxon>
        <taxon>Anthostomella</taxon>
    </lineage>
</organism>
<evidence type="ECO:0000259" key="5">
    <source>
        <dbReference type="PROSITE" id="PS51387"/>
    </source>
</evidence>
<dbReference type="Proteomes" id="UP001295740">
    <property type="component" value="Unassembled WGS sequence"/>
</dbReference>
<dbReference type="Gene3D" id="3.30.465.10">
    <property type="match status" value="2"/>
</dbReference>
<evidence type="ECO:0000313" key="7">
    <source>
        <dbReference type="Proteomes" id="UP001295740"/>
    </source>
</evidence>
<dbReference type="InterPro" id="IPR016169">
    <property type="entry name" value="FAD-bd_PCMH_sub2"/>
</dbReference>
<comment type="caution">
    <text evidence="6">The sequence shown here is derived from an EMBL/GenBank/DDBJ whole genome shotgun (WGS) entry which is preliminary data.</text>
</comment>
<dbReference type="InterPro" id="IPR012951">
    <property type="entry name" value="BBE"/>
</dbReference>
<keyword evidence="4" id="KW-0732">Signal</keyword>
<feature type="domain" description="FAD-binding PCMH-type" evidence="5">
    <location>
        <begin position="117"/>
        <end position="301"/>
    </location>
</feature>
<sequence>MFPVSLIVCISWVVGGICQTDQDWTALNGSVNGRLHVTTPLALPCYSSYNGKPVVVDADSCALIRANYTDNEFRAESPSGYLNLQDEMCLSDPDDQCILDNSVSPAGQPSPGSSCNQGSVPSRRIEVEEVSDIISAFAFAKTHAVPLVIKNSGHDFLTRNSQKGSLALWVHKLRGMEFHADFALEGCAGNITAGRAVTVATGVSTGEVIEFASEHNSTFVGGYSPTIAASGGWVLGGGHSVLSPAFGLGVDRVAQFKIVTPDGVLRVVNPYQHPDLFWALRGGGGGTFGVVLEATHRVEKSAPVAVANIQLPSNITTETAIEWIALMARESLSWGTQGWGGHAAGLYLTHMNPLVSNLTEAEVSMSNATSFALAVGGTSVVEVLPDFLSVWNKYVLPGATHTSGTVRMVSPRLAPRKLFENAEGIQSIVEFISSIQDLGFDPRKFYCPVGTPFVADNASSHEARDVARGQTSVNSAWYDALWFLSTGMSVSWNASYAERLLNMTAFTNVTLLVEDLTGEAGGGYTNEANIFTQNWRESWWGDNYPRLLEVKQKYDPDRLLKCWKCVGFEDSDISSERFRCQGKLQGDIDGVLP</sequence>
<dbReference type="AlphaFoldDB" id="A0AAI8VJX4"/>
<feature type="signal peptide" evidence="4">
    <location>
        <begin position="1"/>
        <end position="18"/>
    </location>
</feature>
<dbReference type="Pfam" id="PF01565">
    <property type="entry name" value="FAD_binding_4"/>
    <property type="match status" value="1"/>
</dbReference>
<feature type="region of interest" description="Disordered" evidence="3">
    <location>
        <begin position="100"/>
        <end position="120"/>
    </location>
</feature>
<protein>
    <submittedName>
        <fullName evidence="6">Uu.00g131030.m01.CDS01</fullName>
    </submittedName>
</protein>
<dbReference type="EMBL" id="CAUWAG010000007">
    <property type="protein sequence ID" value="CAJ2505709.1"/>
    <property type="molecule type" value="Genomic_DNA"/>
</dbReference>
<dbReference type="GO" id="GO:0016491">
    <property type="term" value="F:oxidoreductase activity"/>
    <property type="evidence" value="ECO:0007669"/>
    <property type="project" value="UniProtKB-KW"/>
</dbReference>
<dbReference type="InterPro" id="IPR016166">
    <property type="entry name" value="FAD-bd_PCMH"/>
</dbReference>
<dbReference type="Pfam" id="PF08031">
    <property type="entry name" value="BBE"/>
    <property type="match status" value="1"/>
</dbReference>
<evidence type="ECO:0000256" key="1">
    <source>
        <dbReference type="ARBA" id="ARBA00005466"/>
    </source>
</evidence>
<dbReference type="PROSITE" id="PS51387">
    <property type="entry name" value="FAD_PCMH"/>
    <property type="match status" value="1"/>
</dbReference>
<dbReference type="PANTHER" id="PTHR13878">
    <property type="entry name" value="GULONOLACTONE OXIDASE"/>
    <property type="match status" value="1"/>
</dbReference>
<name>A0AAI8VJX4_9PEZI</name>
<evidence type="ECO:0000256" key="2">
    <source>
        <dbReference type="ARBA" id="ARBA00023002"/>
    </source>
</evidence>
<comment type="similarity">
    <text evidence="1">Belongs to the oxygen-dependent FAD-linked oxidoreductase family.</text>
</comment>
<keyword evidence="2" id="KW-0560">Oxidoreductase</keyword>
<dbReference type="PANTHER" id="PTHR13878:SF91">
    <property type="entry name" value="FAD BINDING DOMAIN PROTEIN (AFU_ORTHOLOGUE AFUA_6G12070)-RELATED"/>
    <property type="match status" value="1"/>
</dbReference>
<feature type="chain" id="PRO_5042469624" evidence="4">
    <location>
        <begin position="19"/>
        <end position="593"/>
    </location>
</feature>
<gene>
    <name evidence="6" type="ORF">KHLLAP_LOCUS6177</name>
</gene>
<evidence type="ECO:0000256" key="3">
    <source>
        <dbReference type="SAM" id="MobiDB-lite"/>
    </source>
</evidence>
<keyword evidence="7" id="KW-1185">Reference proteome</keyword>
<dbReference type="GO" id="GO:0071949">
    <property type="term" value="F:FAD binding"/>
    <property type="evidence" value="ECO:0007669"/>
    <property type="project" value="InterPro"/>
</dbReference>
<accession>A0AAI8VJX4</accession>
<evidence type="ECO:0000313" key="6">
    <source>
        <dbReference type="EMBL" id="CAJ2505709.1"/>
    </source>
</evidence>
<reference evidence="6" key="1">
    <citation type="submission" date="2023-10" db="EMBL/GenBank/DDBJ databases">
        <authorList>
            <person name="Hackl T."/>
        </authorList>
    </citation>
    <scope>NUCLEOTIDE SEQUENCE</scope>
</reference>
<dbReference type="SUPFAM" id="SSF56176">
    <property type="entry name" value="FAD-binding/transporter-associated domain-like"/>
    <property type="match status" value="1"/>
</dbReference>
<dbReference type="InterPro" id="IPR036318">
    <property type="entry name" value="FAD-bd_PCMH-like_sf"/>
</dbReference>
<dbReference type="InterPro" id="IPR006094">
    <property type="entry name" value="Oxid_FAD_bind_N"/>
</dbReference>
<proteinExistence type="inferred from homology"/>
<evidence type="ECO:0000256" key="4">
    <source>
        <dbReference type="SAM" id="SignalP"/>
    </source>
</evidence>
<dbReference type="InterPro" id="IPR050432">
    <property type="entry name" value="FAD-linked_Oxidoreductases_BP"/>
</dbReference>